<dbReference type="InterPro" id="IPR032774">
    <property type="entry name" value="WG_beta_rep"/>
</dbReference>
<name>A0A0G0QTC4_9BACT</name>
<feature type="compositionally biased region" description="Basic and acidic residues" evidence="1">
    <location>
        <begin position="55"/>
        <end position="81"/>
    </location>
</feature>
<organism evidence="2 3">
    <name type="scientific">Candidatus Nomurabacteria bacterium GW2011_GWF2_40_12</name>
    <dbReference type="NCBI Taxonomy" id="1618776"/>
    <lineage>
        <taxon>Bacteria</taxon>
        <taxon>Candidatus Nomuraibacteriota</taxon>
    </lineage>
</organism>
<comment type="caution">
    <text evidence="2">The sequence shown here is derived from an EMBL/GenBank/DDBJ whole genome shotgun (WGS) entry which is preliminary data.</text>
</comment>
<accession>A0A0G0QTC4</accession>
<reference evidence="2 3" key="1">
    <citation type="journal article" date="2015" name="Nature">
        <title>rRNA introns, odd ribosomes, and small enigmatic genomes across a large radiation of phyla.</title>
        <authorList>
            <person name="Brown C.T."/>
            <person name="Hug L.A."/>
            <person name="Thomas B.C."/>
            <person name="Sharon I."/>
            <person name="Castelle C.J."/>
            <person name="Singh A."/>
            <person name="Wilkins M.J."/>
            <person name="Williams K.H."/>
            <person name="Banfield J.F."/>
        </authorList>
    </citation>
    <scope>NUCLEOTIDE SEQUENCE [LARGE SCALE GENOMIC DNA]</scope>
</reference>
<sequence>MGMEGPQMNSEDAKKNRGVTAGYIKGVRKFEGRDAAKEKLSIVKNTPEYGSAKSLHQEEAADKREDMAMSKAEGKISEGETEKAKVERRRFEREDAKELKLREEIARKGGYDFVGRFVDGVAVAKKEPSSFELIDVNGNKISERDFYYIGEFHDGRAVAVDGYQRDNVGGVLGYEIIDKKGKTIVGPQEGIKPIGNFSEGYLPAYKVEVDSKSHQMSNVYGYITEDGTETLFGRFKEVGSFVDGVARVVDQEGKVLFIDKAGNKISNKDFKDTRSFFEGVSPAKKEGVWLLVDKSGNPVNDKRFEDMGYFSEGLLAVKQGDVWGFIDSSGNMIIPPKFHLYDFQSPYIFKDGVVKVAEKNESVMKKNKEYYIDIKGNKVFTK</sequence>
<dbReference type="PANTHER" id="PTHR37841">
    <property type="entry name" value="GLR2918 PROTEIN"/>
    <property type="match status" value="1"/>
</dbReference>
<evidence type="ECO:0000256" key="1">
    <source>
        <dbReference type="SAM" id="MobiDB-lite"/>
    </source>
</evidence>
<gene>
    <name evidence="2" type="ORF">UT78_C0002G0019</name>
</gene>
<dbReference type="AlphaFoldDB" id="A0A0G0QTC4"/>
<feature type="region of interest" description="Disordered" evidence="1">
    <location>
        <begin position="45"/>
        <end position="81"/>
    </location>
</feature>
<dbReference type="Pfam" id="PF14903">
    <property type="entry name" value="WG_beta_rep"/>
    <property type="match status" value="3"/>
</dbReference>
<protein>
    <recommendedName>
        <fullName evidence="4">KWG Leptospira repeat protein</fullName>
    </recommendedName>
</protein>
<evidence type="ECO:0008006" key="4">
    <source>
        <dbReference type="Google" id="ProtNLM"/>
    </source>
</evidence>
<evidence type="ECO:0000313" key="2">
    <source>
        <dbReference type="EMBL" id="KKR43669.1"/>
    </source>
</evidence>
<dbReference type="PANTHER" id="PTHR37841:SF1">
    <property type="entry name" value="DUF3298 DOMAIN-CONTAINING PROTEIN"/>
    <property type="match status" value="1"/>
</dbReference>
<evidence type="ECO:0000313" key="3">
    <source>
        <dbReference type="Proteomes" id="UP000034301"/>
    </source>
</evidence>
<dbReference type="Proteomes" id="UP000034301">
    <property type="component" value="Unassembled WGS sequence"/>
</dbReference>
<dbReference type="EMBL" id="LBYC01000002">
    <property type="protein sequence ID" value="KKR43669.1"/>
    <property type="molecule type" value="Genomic_DNA"/>
</dbReference>
<proteinExistence type="predicted"/>